<dbReference type="AlphaFoldDB" id="A0A9W9GNT1"/>
<dbReference type="SUPFAM" id="SSF51735">
    <property type="entry name" value="NAD(P)-binding Rossmann-fold domains"/>
    <property type="match status" value="1"/>
</dbReference>
<dbReference type="InterPro" id="IPR002347">
    <property type="entry name" value="SDR_fam"/>
</dbReference>
<keyword evidence="1" id="KW-0560">Oxidoreductase</keyword>
<reference evidence="2" key="2">
    <citation type="journal article" date="2023" name="IMA Fungus">
        <title>Comparative genomic study of the Penicillium genus elucidates a diverse pangenome and 15 lateral gene transfer events.</title>
        <authorList>
            <person name="Petersen C."/>
            <person name="Sorensen T."/>
            <person name="Nielsen M.R."/>
            <person name="Sondergaard T.E."/>
            <person name="Sorensen J.L."/>
            <person name="Fitzpatrick D.A."/>
            <person name="Frisvad J.C."/>
            <person name="Nielsen K.L."/>
        </authorList>
    </citation>
    <scope>NUCLEOTIDE SEQUENCE</scope>
    <source>
        <strain evidence="2">IBT 22155</strain>
    </source>
</reference>
<dbReference type="Pfam" id="PF00106">
    <property type="entry name" value="adh_short"/>
    <property type="match status" value="1"/>
</dbReference>
<dbReference type="GO" id="GO:0016491">
    <property type="term" value="F:oxidoreductase activity"/>
    <property type="evidence" value="ECO:0007669"/>
    <property type="project" value="UniProtKB-KW"/>
</dbReference>
<dbReference type="EMBL" id="JAPQKL010000006">
    <property type="protein sequence ID" value="KAJ5124245.1"/>
    <property type="molecule type" value="Genomic_DNA"/>
</dbReference>
<accession>A0A9W9GNT1</accession>
<evidence type="ECO:0000256" key="1">
    <source>
        <dbReference type="ARBA" id="ARBA00023002"/>
    </source>
</evidence>
<name>A0A9W9GNT1_9EURO</name>
<gene>
    <name evidence="2" type="ORF">N7515_008070</name>
</gene>
<protein>
    <submittedName>
        <fullName evidence="2">Short-chain dehydrogenase/reductase SDR</fullName>
    </submittedName>
</protein>
<proteinExistence type="predicted"/>
<dbReference type="PRINTS" id="PR00081">
    <property type="entry name" value="GDHRDH"/>
</dbReference>
<dbReference type="PANTHER" id="PTHR43157">
    <property type="entry name" value="PHOSPHATIDYLINOSITOL-GLYCAN BIOSYNTHESIS CLASS F PROTEIN-RELATED"/>
    <property type="match status" value="1"/>
</dbReference>
<dbReference type="RefSeq" id="XP_056518644.1">
    <property type="nucleotide sequence ID" value="XM_056668814.1"/>
</dbReference>
<reference evidence="2" key="1">
    <citation type="submission" date="2022-11" db="EMBL/GenBank/DDBJ databases">
        <authorList>
            <person name="Petersen C."/>
        </authorList>
    </citation>
    <scope>NUCLEOTIDE SEQUENCE</scope>
    <source>
        <strain evidence="2">IBT 22155</strain>
    </source>
</reference>
<dbReference type="InterPro" id="IPR036291">
    <property type="entry name" value="NAD(P)-bd_dom_sf"/>
</dbReference>
<keyword evidence="3" id="KW-1185">Reference proteome</keyword>
<dbReference type="OrthoDB" id="542013at2759"/>
<dbReference type="PANTHER" id="PTHR43157:SF22">
    <property type="entry name" value="SHORT-CHAIN DEHYDROGENASE_REDUCTASE PHMF"/>
    <property type="match status" value="1"/>
</dbReference>
<dbReference type="Proteomes" id="UP001149079">
    <property type="component" value="Unassembled WGS sequence"/>
</dbReference>
<organism evidence="2 3">
    <name type="scientific">Penicillium bovifimosum</name>
    <dbReference type="NCBI Taxonomy" id="126998"/>
    <lineage>
        <taxon>Eukaryota</taxon>
        <taxon>Fungi</taxon>
        <taxon>Dikarya</taxon>
        <taxon>Ascomycota</taxon>
        <taxon>Pezizomycotina</taxon>
        <taxon>Eurotiomycetes</taxon>
        <taxon>Eurotiomycetidae</taxon>
        <taxon>Eurotiales</taxon>
        <taxon>Aspergillaceae</taxon>
        <taxon>Penicillium</taxon>
    </lineage>
</organism>
<dbReference type="GeneID" id="81407984"/>
<sequence>MASLFRLLKMQYTPPTDPKAVTFAGKIVLLTGATSGLGFEAAIKILNLGAESLIIGSRDLQRGRQTKLKLEKLTNRGNVVHVWELEMNSFASVKNFAEQVNKEVTRLDVAILNAGIWNKDYHQSPEGWEEDLQVNTLSTSLLALLLLPKLKKSAYPDNPSHLSVVSSQQFVQVKPESVQTDGILLAHLNDPDNFAGPKQYGVSKLLLELVMKKIAVHIRGDDETPKVVVNTVSPGLCMSSLGRKYDSWWEKCAKWILYTLFARTTEQGSRLLVSAVLQGLESQGRCWRNDGYLDESAALTTGPGADELQAKVWSEVITVLTDEAEEVNLIARGLYPGL</sequence>
<dbReference type="Gene3D" id="3.40.50.720">
    <property type="entry name" value="NAD(P)-binding Rossmann-like Domain"/>
    <property type="match status" value="1"/>
</dbReference>
<evidence type="ECO:0000313" key="3">
    <source>
        <dbReference type="Proteomes" id="UP001149079"/>
    </source>
</evidence>
<comment type="caution">
    <text evidence="2">The sequence shown here is derived from an EMBL/GenBank/DDBJ whole genome shotgun (WGS) entry which is preliminary data.</text>
</comment>
<evidence type="ECO:0000313" key="2">
    <source>
        <dbReference type="EMBL" id="KAJ5124245.1"/>
    </source>
</evidence>